<evidence type="ECO:0000313" key="6">
    <source>
        <dbReference type="EMBL" id="CAF1256196.1"/>
    </source>
</evidence>
<sequence>MSQIVNTALTCPITGELFRDPVMADDGHTYDRKAITRWLRENKTSPITREHIELATLRTNYTVKRLVDNYRIENKLPLPVDDEEEERMSVKSVESSINNFSHFSENEEITIINRNYFDNMQEDRTGDSTLLDILSDDINTFVLHPAPLGDTIRCRIVRTKNSPFQRLEYYMHVERNNGRKIFILTARCPRFRVKYQISTNKTDIGKLKSNNIGDTHFTLSAYDQKLASIAYVSIFFRETNIFGFNGPRKMTVSLQTATIDREDEHWSNILQLHNKTPVWNEESASHVLRFHGRVTQASVKNFQLIGNDYPDHIFLQFGRVGSHTFTCDYKYPLCALQAFGIALSSLHDKLGCE</sequence>
<dbReference type="Gene3D" id="3.30.40.10">
    <property type="entry name" value="Zinc/RING finger domain, C3HC4 (zinc finger)"/>
    <property type="match status" value="1"/>
</dbReference>
<dbReference type="SMART" id="SM00504">
    <property type="entry name" value="Ubox"/>
    <property type="match status" value="1"/>
</dbReference>
<evidence type="ECO:0000256" key="1">
    <source>
        <dbReference type="ARBA" id="ARBA00004496"/>
    </source>
</evidence>
<dbReference type="Proteomes" id="UP000681722">
    <property type="component" value="Unassembled WGS sequence"/>
</dbReference>
<evidence type="ECO:0000313" key="9">
    <source>
        <dbReference type="Proteomes" id="UP000663829"/>
    </source>
</evidence>
<dbReference type="Proteomes" id="UP000677228">
    <property type="component" value="Unassembled WGS sequence"/>
</dbReference>
<dbReference type="Gene3D" id="3.20.90.10">
    <property type="entry name" value="Tubby Protein, Chain A"/>
    <property type="match status" value="1"/>
</dbReference>
<dbReference type="PROSITE" id="PS51698">
    <property type="entry name" value="U_BOX"/>
    <property type="match status" value="1"/>
</dbReference>
<reference evidence="6" key="1">
    <citation type="submission" date="2021-02" db="EMBL/GenBank/DDBJ databases">
        <authorList>
            <person name="Nowell W R."/>
        </authorList>
    </citation>
    <scope>NUCLEOTIDE SEQUENCE</scope>
</reference>
<dbReference type="GO" id="GO:0061512">
    <property type="term" value="P:protein localization to cilium"/>
    <property type="evidence" value="ECO:0007669"/>
    <property type="project" value="TreeGrafter"/>
</dbReference>
<dbReference type="GO" id="GO:0016567">
    <property type="term" value="P:protein ubiquitination"/>
    <property type="evidence" value="ECO:0007669"/>
    <property type="project" value="InterPro"/>
</dbReference>
<comment type="caution">
    <text evidence="6">The sequence shown here is derived from an EMBL/GenBank/DDBJ whole genome shotgun (WGS) entry which is preliminary data.</text>
</comment>
<dbReference type="Pfam" id="PF04564">
    <property type="entry name" value="U-box"/>
    <property type="match status" value="1"/>
</dbReference>
<dbReference type="OrthoDB" id="8775810at2759"/>
<dbReference type="SUPFAM" id="SSF54518">
    <property type="entry name" value="Tubby C-terminal domain-like"/>
    <property type="match status" value="1"/>
</dbReference>
<dbReference type="Proteomes" id="UP000682733">
    <property type="component" value="Unassembled WGS sequence"/>
</dbReference>
<organism evidence="6 9">
    <name type="scientific">Didymodactylos carnosus</name>
    <dbReference type="NCBI Taxonomy" id="1234261"/>
    <lineage>
        <taxon>Eukaryota</taxon>
        <taxon>Metazoa</taxon>
        <taxon>Spiralia</taxon>
        <taxon>Gnathifera</taxon>
        <taxon>Rotifera</taxon>
        <taxon>Eurotatoria</taxon>
        <taxon>Bdelloidea</taxon>
        <taxon>Philodinida</taxon>
        <taxon>Philodinidae</taxon>
        <taxon>Didymodactylos</taxon>
    </lineage>
</organism>
<dbReference type="EMBL" id="CAJNOQ010010600">
    <property type="protein sequence ID" value="CAF1256196.1"/>
    <property type="molecule type" value="Genomic_DNA"/>
</dbReference>
<dbReference type="EMBL" id="CAJOBC010016655">
    <property type="protein sequence ID" value="CAF4029224.1"/>
    <property type="molecule type" value="Genomic_DNA"/>
</dbReference>
<evidence type="ECO:0000256" key="3">
    <source>
        <dbReference type="ARBA" id="ARBA00022490"/>
    </source>
</evidence>
<dbReference type="InterPro" id="IPR018066">
    <property type="entry name" value="Tubby_C_CS"/>
</dbReference>
<dbReference type="InterPro" id="IPR013083">
    <property type="entry name" value="Znf_RING/FYVE/PHD"/>
</dbReference>
<gene>
    <name evidence="6" type="ORF">GPM918_LOCUS26377</name>
    <name evidence="5" type="ORF">OVA965_LOCUS11200</name>
    <name evidence="8" type="ORF">SRO942_LOCUS26516</name>
    <name evidence="7" type="ORF">TMI583_LOCUS11196</name>
</gene>
<comment type="similarity">
    <text evidence="2">Belongs to the TUB family.</text>
</comment>
<accession>A0A815AG34</accession>
<evidence type="ECO:0000256" key="2">
    <source>
        <dbReference type="ARBA" id="ARBA00007129"/>
    </source>
</evidence>
<dbReference type="CDD" id="cd16655">
    <property type="entry name" value="RING-Ubox_WDSUB1-like"/>
    <property type="match status" value="1"/>
</dbReference>
<dbReference type="AlphaFoldDB" id="A0A815AG34"/>
<dbReference type="InterPro" id="IPR000007">
    <property type="entry name" value="Tubby_C"/>
</dbReference>
<evidence type="ECO:0000313" key="8">
    <source>
        <dbReference type="EMBL" id="CAF4029224.1"/>
    </source>
</evidence>
<name>A0A815AG34_9BILA</name>
<dbReference type="EMBL" id="CAJNOK010004278">
    <property type="protein sequence ID" value="CAF0932013.1"/>
    <property type="molecule type" value="Genomic_DNA"/>
</dbReference>
<dbReference type="InterPro" id="IPR025659">
    <property type="entry name" value="Tubby-like_C"/>
</dbReference>
<comment type="subcellular location">
    <subcellularLocation>
        <location evidence="1">Cytoplasm</location>
    </subcellularLocation>
</comment>
<feature type="domain" description="U-box" evidence="4">
    <location>
        <begin position="4"/>
        <end position="77"/>
    </location>
</feature>
<dbReference type="GO" id="GO:0005929">
    <property type="term" value="C:cilium"/>
    <property type="evidence" value="ECO:0007669"/>
    <property type="project" value="TreeGrafter"/>
</dbReference>
<keyword evidence="9" id="KW-1185">Reference proteome</keyword>
<dbReference type="PANTHER" id="PTHR16517">
    <property type="entry name" value="TUBBY-RELATED"/>
    <property type="match status" value="1"/>
</dbReference>
<protein>
    <recommendedName>
        <fullName evidence="4">U-box domain-containing protein</fullName>
    </recommendedName>
</protein>
<dbReference type="PROSITE" id="PS01200">
    <property type="entry name" value="TUB_1"/>
    <property type="match status" value="1"/>
</dbReference>
<keyword evidence="3" id="KW-0963">Cytoplasm</keyword>
<evidence type="ECO:0000313" key="7">
    <source>
        <dbReference type="EMBL" id="CAF3708451.1"/>
    </source>
</evidence>
<evidence type="ECO:0000313" key="5">
    <source>
        <dbReference type="EMBL" id="CAF0932013.1"/>
    </source>
</evidence>
<dbReference type="Proteomes" id="UP000663829">
    <property type="component" value="Unassembled WGS sequence"/>
</dbReference>
<proteinExistence type="inferred from homology"/>
<evidence type="ECO:0000259" key="4">
    <source>
        <dbReference type="PROSITE" id="PS51698"/>
    </source>
</evidence>
<dbReference type="GO" id="GO:0005737">
    <property type="term" value="C:cytoplasm"/>
    <property type="evidence" value="ECO:0007669"/>
    <property type="project" value="UniProtKB-SubCell"/>
</dbReference>
<dbReference type="PANTHER" id="PTHR16517:SF7">
    <property type="entry name" value="PROTEIN KING TUBBY"/>
    <property type="match status" value="1"/>
</dbReference>
<dbReference type="GO" id="GO:0004842">
    <property type="term" value="F:ubiquitin-protein transferase activity"/>
    <property type="evidence" value="ECO:0007669"/>
    <property type="project" value="InterPro"/>
</dbReference>
<dbReference type="InterPro" id="IPR003613">
    <property type="entry name" value="Ubox_domain"/>
</dbReference>
<dbReference type="Pfam" id="PF01167">
    <property type="entry name" value="Tub"/>
    <property type="match status" value="1"/>
</dbReference>
<dbReference type="SUPFAM" id="SSF57850">
    <property type="entry name" value="RING/U-box"/>
    <property type="match status" value="1"/>
</dbReference>
<dbReference type="EMBL" id="CAJOBA010004280">
    <property type="protein sequence ID" value="CAF3708451.1"/>
    <property type="molecule type" value="Genomic_DNA"/>
</dbReference>